<sequence length="59" mass="6730">MFIRRSTHRREMALTRMEMMLGNRAPGVVLSGEALEGLRRQLLMALPARSQRRRHLGGG</sequence>
<reference evidence="1" key="1">
    <citation type="submission" date="2018-05" db="EMBL/GenBank/DDBJ databases">
        <authorList>
            <person name="Lanie J.A."/>
            <person name="Ng W.-L."/>
            <person name="Kazmierczak K.M."/>
            <person name="Andrzejewski T.M."/>
            <person name="Davidsen T.M."/>
            <person name="Wayne K.J."/>
            <person name="Tettelin H."/>
            <person name="Glass J.I."/>
            <person name="Rusch D."/>
            <person name="Podicherti R."/>
            <person name="Tsui H.-C.T."/>
            <person name="Winkler M.E."/>
        </authorList>
    </citation>
    <scope>NUCLEOTIDE SEQUENCE</scope>
</reference>
<name>A0A382SLR9_9ZZZZ</name>
<accession>A0A382SLR9</accession>
<dbReference type="EMBL" id="UINC01129781">
    <property type="protein sequence ID" value="SVD10405.1"/>
    <property type="molecule type" value="Genomic_DNA"/>
</dbReference>
<protein>
    <submittedName>
        <fullName evidence="1">Uncharacterized protein</fullName>
    </submittedName>
</protein>
<proteinExistence type="predicted"/>
<evidence type="ECO:0000313" key="1">
    <source>
        <dbReference type="EMBL" id="SVD10405.1"/>
    </source>
</evidence>
<dbReference type="AlphaFoldDB" id="A0A382SLR9"/>
<feature type="non-terminal residue" evidence="1">
    <location>
        <position position="59"/>
    </location>
</feature>
<gene>
    <name evidence="1" type="ORF">METZ01_LOCUS363259</name>
</gene>
<organism evidence="1">
    <name type="scientific">marine metagenome</name>
    <dbReference type="NCBI Taxonomy" id="408172"/>
    <lineage>
        <taxon>unclassified sequences</taxon>
        <taxon>metagenomes</taxon>
        <taxon>ecological metagenomes</taxon>
    </lineage>
</organism>